<reference evidence="1 2" key="1">
    <citation type="submission" date="2018-07" db="EMBL/GenBank/DDBJ databases">
        <title>Giant CbK-like Caulobacter bacteriophages have genetically divergent genomes.</title>
        <authorList>
            <person name="Wilson K.M."/>
            <person name="Ely B."/>
        </authorList>
    </citation>
    <scope>NUCLEOTIDE SEQUENCE [LARGE SCALE GENOMIC DNA]</scope>
</reference>
<dbReference type="Proteomes" id="UP000258997">
    <property type="component" value="Segment"/>
</dbReference>
<protein>
    <submittedName>
        <fullName evidence="1">Uncharacterized protein</fullName>
    </submittedName>
</protein>
<evidence type="ECO:0000313" key="1">
    <source>
        <dbReference type="EMBL" id="AXQ68229.1"/>
    </source>
</evidence>
<keyword evidence="2" id="KW-1185">Reference proteome</keyword>
<gene>
    <name evidence="1" type="ORF">CcrBL10_gp025</name>
</gene>
<proteinExistence type="predicted"/>
<dbReference type="EMBL" id="MH588544">
    <property type="protein sequence ID" value="AXQ68229.1"/>
    <property type="molecule type" value="Genomic_DNA"/>
</dbReference>
<evidence type="ECO:0000313" key="2">
    <source>
        <dbReference type="Proteomes" id="UP000258997"/>
    </source>
</evidence>
<sequence>MNIFKRLLYRIAGVAPISLPKTAALVAAVWWATRMDVDKAVDLGTSDEEKLRIVDTFQDELCRLIDGKMRRLKGKDSALFLDFDYGPDPLLGEALRVAGVSRSVWSDLWPRKTRMTVQRHQLSVKPGYHLERYTIPIGES</sequence>
<accession>A0A385EC14</accession>
<organism evidence="1 2">
    <name type="scientific">Caulobacter phage CcrBL10</name>
    <dbReference type="NCBI Taxonomy" id="2283269"/>
    <lineage>
        <taxon>Viruses</taxon>
        <taxon>Duplodnaviria</taxon>
        <taxon>Heunggongvirae</taxon>
        <taxon>Uroviricota</taxon>
        <taxon>Caudoviricetes</taxon>
        <taxon>Jeanschmidtviridae</taxon>
        <taxon>Poindextervirus</taxon>
        <taxon>Poindextervirus BL10</taxon>
    </lineage>
</organism>
<name>A0A385EC14_9CAUD</name>